<keyword evidence="1" id="KW-1133">Transmembrane helix</keyword>
<evidence type="ECO:0000313" key="2">
    <source>
        <dbReference type="EMBL" id="CAF1507825.1"/>
    </source>
</evidence>
<reference evidence="2" key="1">
    <citation type="submission" date="2021-02" db="EMBL/GenBank/DDBJ databases">
        <authorList>
            <person name="Nowell W R."/>
        </authorList>
    </citation>
    <scope>NUCLEOTIDE SEQUENCE</scope>
</reference>
<name>A0A815TUV5_ADIRI</name>
<proteinExistence type="predicted"/>
<accession>A0A815TUV5</accession>
<dbReference type="EMBL" id="CAJNOR010004507">
    <property type="protein sequence ID" value="CAF1507825.1"/>
    <property type="molecule type" value="Genomic_DNA"/>
</dbReference>
<protein>
    <submittedName>
        <fullName evidence="2">Uncharacterized protein</fullName>
    </submittedName>
</protein>
<keyword evidence="1" id="KW-0472">Membrane</keyword>
<feature type="transmembrane region" description="Helical" evidence="1">
    <location>
        <begin position="77"/>
        <end position="98"/>
    </location>
</feature>
<organism evidence="2 3">
    <name type="scientific">Adineta ricciae</name>
    <name type="common">Rotifer</name>
    <dbReference type="NCBI Taxonomy" id="249248"/>
    <lineage>
        <taxon>Eukaryota</taxon>
        <taxon>Metazoa</taxon>
        <taxon>Spiralia</taxon>
        <taxon>Gnathifera</taxon>
        <taxon>Rotifera</taxon>
        <taxon>Eurotatoria</taxon>
        <taxon>Bdelloidea</taxon>
        <taxon>Adinetida</taxon>
        <taxon>Adinetidae</taxon>
        <taxon>Adineta</taxon>
    </lineage>
</organism>
<sequence length="134" mass="15247">MSENSPEQRKSLVETFKERLPNPAEILIDQIIHLFIQWYNRRQLISSSFLMISIPIYMITIGSLFLHSCSKSVYLPLHMIVCGITSLIAAVLLIGIVIRRNTNDLGIVGNHLSVDLLVRISSVNFQFTEDLIYS</sequence>
<evidence type="ECO:0000256" key="1">
    <source>
        <dbReference type="SAM" id="Phobius"/>
    </source>
</evidence>
<keyword evidence="1" id="KW-0812">Transmembrane</keyword>
<evidence type="ECO:0000313" key="3">
    <source>
        <dbReference type="Proteomes" id="UP000663828"/>
    </source>
</evidence>
<dbReference type="Proteomes" id="UP000663828">
    <property type="component" value="Unassembled WGS sequence"/>
</dbReference>
<dbReference type="AlphaFoldDB" id="A0A815TUV5"/>
<comment type="caution">
    <text evidence="2">The sequence shown here is derived from an EMBL/GenBank/DDBJ whole genome shotgun (WGS) entry which is preliminary data.</text>
</comment>
<keyword evidence="3" id="KW-1185">Reference proteome</keyword>
<feature type="transmembrane region" description="Helical" evidence="1">
    <location>
        <begin position="44"/>
        <end position="65"/>
    </location>
</feature>
<gene>
    <name evidence="2" type="ORF">XAT740_LOCUS40042</name>
</gene>